<keyword evidence="2" id="KW-1185">Reference proteome</keyword>
<sequence>MQNYSVLKTPICAKQEKLDTSKLASAEHCQQLTAAIKAATENMRFCADELNGIKENWQEFMAEVSPSRSNLDLGKSICLNFKYSDAASCECCDADISSDNTGFSKPLSCKRILRGSTCQCPQTHEIWHQAMFPFVIKLLRFSNYSIHILSIHGSSKPDQIVFSSKCVLHYDIPSESICQEPGTLRRVEIKYTETKSW</sequence>
<evidence type="ECO:0000313" key="2">
    <source>
        <dbReference type="Proteomes" id="UP001162480"/>
    </source>
</evidence>
<dbReference type="AlphaFoldDB" id="A0AA36BHN5"/>
<dbReference type="EMBL" id="OX597827">
    <property type="protein sequence ID" value="CAI9733577.1"/>
    <property type="molecule type" value="Genomic_DNA"/>
</dbReference>
<proteinExistence type="predicted"/>
<protein>
    <submittedName>
        <fullName evidence="1">Uncharacterized protein</fullName>
    </submittedName>
</protein>
<name>A0AA36BHN5_OCTVU</name>
<accession>A0AA36BHN5</accession>
<reference evidence="1" key="1">
    <citation type="submission" date="2023-08" db="EMBL/GenBank/DDBJ databases">
        <authorList>
            <person name="Alioto T."/>
            <person name="Alioto T."/>
            <person name="Gomez Garrido J."/>
        </authorList>
    </citation>
    <scope>NUCLEOTIDE SEQUENCE</scope>
</reference>
<gene>
    <name evidence="1" type="ORF">OCTVUL_1B022076</name>
</gene>
<dbReference type="Proteomes" id="UP001162480">
    <property type="component" value="Chromosome 14"/>
</dbReference>
<evidence type="ECO:0000313" key="1">
    <source>
        <dbReference type="EMBL" id="CAI9733577.1"/>
    </source>
</evidence>
<organism evidence="1 2">
    <name type="scientific">Octopus vulgaris</name>
    <name type="common">Common octopus</name>
    <dbReference type="NCBI Taxonomy" id="6645"/>
    <lineage>
        <taxon>Eukaryota</taxon>
        <taxon>Metazoa</taxon>
        <taxon>Spiralia</taxon>
        <taxon>Lophotrochozoa</taxon>
        <taxon>Mollusca</taxon>
        <taxon>Cephalopoda</taxon>
        <taxon>Coleoidea</taxon>
        <taxon>Octopodiformes</taxon>
        <taxon>Octopoda</taxon>
        <taxon>Incirrata</taxon>
        <taxon>Octopodidae</taxon>
        <taxon>Octopus</taxon>
    </lineage>
</organism>